<dbReference type="SUPFAM" id="SSF50447">
    <property type="entry name" value="Translation proteins"/>
    <property type="match status" value="2"/>
</dbReference>
<dbReference type="GO" id="GO:0005737">
    <property type="term" value="C:cytoplasm"/>
    <property type="evidence" value="ECO:0007669"/>
    <property type="project" value="UniProtKB-UniRule"/>
</dbReference>
<evidence type="ECO:0000256" key="8">
    <source>
        <dbReference type="RuleBase" id="RU000644"/>
    </source>
</evidence>
<dbReference type="Proteomes" id="UP000034917">
    <property type="component" value="Unassembled WGS sequence"/>
</dbReference>
<feature type="domain" description="Tr-type G" evidence="9">
    <location>
        <begin position="4"/>
        <end position="178"/>
    </location>
</feature>
<dbReference type="InterPro" id="IPR027417">
    <property type="entry name" value="P-loop_NTPase"/>
</dbReference>
<evidence type="ECO:0000259" key="9">
    <source>
        <dbReference type="PROSITE" id="PS51722"/>
    </source>
</evidence>
<dbReference type="PROSITE" id="PS51722">
    <property type="entry name" value="G_TR_2"/>
    <property type="match status" value="1"/>
</dbReference>
<dbReference type="InterPro" id="IPR036925">
    <property type="entry name" value="TIF_IF2_dom3_sf"/>
</dbReference>
<dbReference type="InterPro" id="IPR005225">
    <property type="entry name" value="Small_GTP-bd"/>
</dbReference>
<comment type="function">
    <text evidence="8">One of the essential components for the initiation of protein synthesis. Protects formylmethionyl-tRNA from spontaneous hydrolysis and promotes its binding to the 30S ribosomal subunits. Also involved in the hydrolysis of GTP during the formation of the 70S ribosomal complex.</text>
</comment>
<dbReference type="Pfam" id="PF22042">
    <property type="entry name" value="EF-G_D2"/>
    <property type="match status" value="1"/>
</dbReference>
<evidence type="ECO:0000256" key="2">
    <source>
        <dbReference type="ARBA" id="ARBA00020675"/>
    </source>
</evidence>
<evidence type="ECO:0000256" key="6">
    <source>
        <dbReference type="ARBA" id="ARBA00023134"/>
    </source>
</evidence>
<protein>
    <recommendedName>
        <fullName evidence="2 7">Translation initiation factor IF-2</fullName>
    </recommendedName>
</protein>
<evidence type="ECO:0000256" key="4">
    <source>
        <dbReference type="ARBA" id="ARBA00022741"/>
    </source>
</evidence>
<dbReference type="InterPro" id="IPR009000">
    <property type="entry name" value="Transl_B-barrel_sf"/>
</dbReference>
<dbReference type="FunFam" id="3.40.50.300:FF:000019">
    <property type="entry name" value="Translation initiation factor IF-2"/>
    <property type="match status" value="1"/>
</dbReference>
<keyword evidence="5 8" id="KW-0648">Protein biosynthesis</keyword>
<dbReference type="SUPFAM" id="SSF52156">
    <property type="entry name" value="Initiation factor IF2/eIF5b, domain 3"/>
    <property type="match status" value="1"/>
</dbReference>
<proteinExistence type="inferred from homology"/>
<gene>
    <name evidence="10" type="ORF">US40_C0008G0039</name>
</gene>
<dbReference type="AlphaFoldDB" id="A0A0G0GH82"/>
<comment type="similarity">
    <text evidence="1 8">Belongs to the TRAFAC class translation factor GTPase superfamily. Classic translation factor GTPase family. IF-2 subfamily.</text>
</comment>
<evidence type="ECO:0000256" key="7">
    <source>
        <dbReference type="NCBIfam" id="TIGR00487"/>
    </source>
</evidence>
<dbReference type="InterPro" id="IPR053905">
    <property type="entry name" value="EF-G-like_DII"/>
</dbReference>
<dbReference type="Pfam" id="PF00009">
    <property type="entry name" value="GTP_EFTU"/>
    <property type="match status" value="1"/>
</dbReference>
<dbReference type="InterPro" id="IPR000795">
    <property type="entry name" value="T_Tr_GTP-bd_dom"/>
</dbReference>
<evidence type="ECO:0000256" key="1">
    <source>
        <dbReference type="ARBA" id="ARBA00007733"/>
    </source>
</evidence>
<dbReference type="InterPro" id="IPR000178">
    <property type="entry name" value="TF_IF2_bacterial-like"/>
</dbReference>
<dbReference type="Gene3D" id="2.40.30.10">
    <property type="entry name" value="Translation factors"/>
    <property type="match status" value="2"/>
</dbReference>
<keyword evidence="6" id="KW-0342">GTP-binding</keyword>
<evidence type="ECO:0000313" key="11">
    <source>
        <dbReference type="Proteomes" id="UP000034917"/>
    </source>
</evidence>
<evidence type="ECO:0000256" key="3">
    <source>
        <dbReference type="ARBA" id="ARBA00022540"/>
    </source>
</evidence>
<dbReference type="PANTHER" id="PTHR43381:SF4">
    <property type="entry name" value="EUKARYOTIC TRANSLATION INITIATION FACTOR 5B"/>
    <property type="match status" value="1"/>
</dbReference>
<comment type="caution">
    <text evidence="10">The sequence shown here is derived from an EMBL/GenBank/DDBJ whole genome shotgun (WGS) entry which is preliminary data.</text>
</comment>
<keyword evidence="3 8" id="KW-0396">Initiation factor</keyword>
<keyword evidence="4" id="KW-0547">Nucleotide-binding</keyword>
<evidence type="ECO:0000256" key="5">
    <source>
        <dbReference type="ARBA" id="ARBA00022917"/>
    </source>
</evidence>
<dbReference type="PRINTS" id="PR00315">
    <property type="entry name" value="ELONGATNFCT"/>
</dbReference>
<accession>A0A0G0GH82</accession>
<dbReference type="Pfam" id="PF11987">
    <property type="entry name" value="IF-2"/>
    <property type="match status" value="1"/>
</dbReference>
<dbReference type="NCBIfam" id="TIGR00487">
    <property type="entry name" value="IF-2"/>
    <property type="match status" value="1"/>
</dbReference>
<evidence type="ECO:0000313" key="10">
    <source>
        <dbReference type="EMBL" id="KKQ25445.1"/>
    </source>
</evidence>
<dbReference type="EMBL" id="LBSV01000008">
    <property type="protein sequence ID" value="KKQ25445.1"/>
    <property type="molecule type" value="Genomic_DNA"/>
</dbReference>
<dbReference type="CDD" id="cd01887">
    <property type="entry name" value="IF2_eIF5B"/>
    <property type="match status" value="1"/>
</dbReference>
<dbReference type="FunFam" id="3.40.50.10050:FF:000001">
    <property type="entry name" value="Translation initiation factor IF-2"/>
    <property type="match status" value="1"/>
</dbReference>
<dbReference type="PANTHER" id="PTHR43381">
    <property type="entry name" value="TRANSLATION INITIATION FACTOR IF-2-RELATED"/>
    <property type="match status" value="1"/>
</dbReference>
<organism evidence="10 11">
    <name type="scientific">Candidatus Roizmanbacteria bacterium GW2011_GWC2_37_13</name>
    <dbReference type="NCBI Taxonomy" id="1618486"/>
    <lineage>
        <taxon>Bacteria</taxon>
        <taxon>Candidatus Roizmaniibacteriota</taxon>
    </lineage>
</organism>
<dbReference type="SUPFAM" id="SSF52540">
    <property type="entry name" value="P-loop containing nucleoside triphosphate hydrolases"/>
    <property type="match status" value="1"/>
</dbReference>
<dbReference type="InterPro" id="IPR015760">
    <property type="entry name" value="TIF_IF2"/>
</dbReference>
<dbReference type="NCBIfam" id="TIGR00231">
    <property type="entry name" value="small_GTP"/>
    <property type="match status" value="1"/>
</dbReference>
<reference evidence="10 11" key="1">
    <citation type="journal article" date="2015" name="Nature">
        <title>rRNA introns, odd ribosomes, and small enigmatic genomes across a large radiation of phyla.</title>
        <authorList>
            <person name="Brown C.T."/>
            <person name="Hug L.A."/>
            <person name="Thomas B.C."/>
            <person name="Sharon I."/>
            <person name="Castelle C.J."/>
            <person name="Singh A."/>
            <person name="Wilkins M.J."/>
            <person name="Williams K.H."/>
            <person name="Banfield J.F."/>
        </authorList>
    </citation>
    <scope>NUCLEOTIDE SEQUENCE [LARGE SCALE GENOMIC DNA]</scope>
</reference>
<dbReference type="Gene3D" id="3.40.50.300">
    <property type="entry name" value="P-loop containing nucleotide triphosphate hydrolases"/>
    <property type="match status" value="1"/>
</dbReference>
<sequence>MNQTRPPIVAILGHVDHGKTTLLDYIRKTNLTEKEHGGITQKIGAYEITTSFKDYKTNKITFIDTPGHEAFSLLRARGANVADIALLLIDGKDSVMPQTVESISHIKTAKIPFIVVINKIDLAETDPEKVKIDLLKHEVLVEGKGGHVPVALVSAKTGKGIKELLETILLISADLNLTYNPENPVQAYIIETKKDRRGIVVSTVIKDGKIKTGDVLYAQNKKIKVRSIYNDRGQTISEAVPSTPFELLGFDELPEVGRTIQNQPTSDQKPMVGNKKIKNEFTLESILDTSKKEKRLSIVIKTDSQGSLEAIQESIKNNKDIEVILQAVGEINKSDIFLAKATKSIIIGFNVNPSPEAKDLAKQEKIIIKTYQIIYELLDEITEVASLIKEKEEKEKNLKGEAKILANFTIENEVVFGVKVVKGKINLNDPLVCHRENKLIGKTKLVSLRVRAKTVSEVKKGQEAGMMFYPALDIRIGDVVKSIL</sequence>
<dbReference type="InterPro" id="IPR023115">
    <property type="entry name" value="TIF_IF2_dom3"/>
</dbReference>
<dbReference type="GO" id="GO:0003743">
    <property type="term" value="F:translation initiation factor activity"/>
    <property type="evidence" value="ECO:0007669"/>
    <property type="project" value="UniProtKB-UniRule"/>
</dbReference>
<name>A0A0G0GH82_9BACT</name>
<dbReference type="GO" id="GO:0005525">
    <property type="term" value="F:GTP binding"/>
    <property type="evidence" value="ECO:0007669"/>
    <property type="project" value="UniProtKB-KW"/>
</dbReference>
<dbReference type="PATRIC" id="fig|1618486.3.peg.687"/>
<dbReference type="GO" id="GO:0003924">
    <property type="term" value="F:GTPase activity"/>
    <property type="evidence" value="ECO:0007669"/>
    <property type="project" value="InterPro"/>
</dbReference>
<dbReference type="Gene3D" id="3.40.50.10050">
    <property type="entry name" value="Translation initiation factor IF- 2, domain 3"/>
    <property type="match status" value="1"/>
</dbReference>